<keyword evidence="4" id="KW-1185">Reference proteome</keyword>
<feature type="domain" description="DUF5641" evidence="2">
    <location>
        <begin position="951"/>
        <end position="1010"/>
    </location>
</feature>
<organism evidence="3 4">
    <name type="scientific">Macrosiphum euphorbiae</name>
    <name type="common">potato aphid</name>
    <dbReference type="NCBI Taxonomy" id="13131"/>
    <lineage>
        <taxon>Eukaryota</taxon>
        <taxon>Metazoa</taxon>
        <taxon>Ecdysozoa</taxon>
        <taxon>Arthropoda</taxon>
        <taxon>Hexapoda</taxon>
        <taxon>Insecta</taxon>
        <taxon>Pterygota</taxon>
        <taxon>Neoptera</taxon>
        <taxon>Paraneoptera</taxon>
        <taxon>Hemiptera</taxon>
        <taxon>Sternorrhyncha</taxon>
        <taxon>Aphidomorpha</taxon>
        <taxon>Aphidoidea</taxon>
        <taxon>Aphididae</taxon>
        <taxon>Macrosiphini</taxon>
        <taxon>Macrosiphum</taxon>
    </lineage>
</organism>
<evidence type="ECO:0008006" key="5">
    <source>
        <dbReference type="Google" id="ProtNLM"/>
    </source>
</evidence>
<evidence type="ECO:0000313" key="4">
    <source>
        <dbReference type="Proteomes" id="UP001160148"/>
    </source>
</evidence>
<protein>
    <recommendedName>
        <fullName evidence="5">Peptidase aspartic putative domain-containing protein</fullName>
    </recommendedName>
</protein>
<dbReference type="Gene3D" id="2.40.70.10">
    <property type="entry name" value="Acid Proteases"/>
    <property type="match status" value="1"/>
</dbReference>
<dbReference type="Pfam" id="PF18701">
    <property type="entry name" value="DUF5641"/>
    <property type="match status" value="1"/>
</dbReference>
<dbReference type="InterPro" id="IPR021109">
    <property type="entry name" value="Peptidase_aspartic_dom_sf"/>
</dbReference>
<dbReference type="Proteomes" id="UP001160148">
    <property type="component" value="Unassembled WGS sequence"/>
</dbReference>
<dbReference type="Pfam" id="PF05585">
    <property type="entry name" value="DUF1758"/>
    <property type="match status" value="1"/>
</dbReference>
<reference evidence="3 4" key="1">
    <citation type="submission" date="2023-01" db="EMBL/GenBank/DDBJ databases">
        <authorList>
            <person name="Whitehead M."/>
        </authorList>
    </citation>
    <scope>NUCLEOTIDE SEQUENCE [LARGE SCALE GENOMIC DNA]</scope>
</reference>
<sequence length="1017" mass="113795">MDGVENMNIRRGQLKASITRFWNSLQSPNVDPVEIKARREKIEEVWIEYEQLQSVIEAQKEVDINTQNEYREIFEDLYFKSVAAAEKIITQTKGIEEREKSKSETFYEKKATPAVKLAALNVPTFNGNYHEWASYYDIFSVLVDKNPDISDIEKIFHLRASLSGEALASIQCLETTANNYAIAWKSLVQRYNNKRVLVQAHVKSIYDLEAMSGESASKLRQFTDTLSGHMRALEALGERPGDWGPLLIHLIATKIDKTTLREWESKSSHDKVPTVSEIIQFLESKFKVLEAIEVAKNISVRAQRPIETSAKNYYEKGSASKSFASTSKLKCYVCGSEHTIYKCPTFCGLDISDRIKRATELDLCKVCLRKHDGRKCNARFCFKCAKPHNTLLHLSGVGNKSTTNEQIQVQSTTAGLNIAGRSDEESKSISAHASVILDDRILLATAIILLRDEIGNLVPGRVLLDSGSQSNLITEEMVQVLGLKKKRINHSLSGIGDSAQTVSSTVNTTIISNYNEFTLSTSYLVVKRITTNIPSRVFKGNYVIPNGVQLADPSFLKPQKIDLLIGANHFFDLMQSGRLKPIAEGPVFQETCLGWVVSGPLGLPEKSEYEHSSSAICLLTGETPETDLERIIATFWRLEEYGEKKVYTLEEKACKNDFEKNVKRNGSGRKECRKFNLRKVKGGAIESHIATTFGVVCRTTISPASKPSNPKIKFTYSPASSDSKVTLAWISSPSTRWKTFVVHRVGEVQDLTLFSEWAHVSTLDNPADLISRGCEAKRIKENAIWWHGPKWLSEESTAWPIVESKAYTATDTNIPEAKDNTTTAETCSLTCTAKCNYPLLSERSSLSKIIRITAYCLRWRKKKLIVGPLQAFELEYANLALIRMVQLEHFGKEIKALSGSTQVATTSKLFRLRPYYDKEKLLRVGGRLKNAINLDMHQRNPIVLPSDSAKGPSVRIGTVVILRDTNLPPLQWRLGRVVKVEPGADGVIRAASVQTSSGVWKRAVRLLCPLPFEGNAI</sequence>
<gene>
    <name evidence="3" type="ORF">MEUPH1_LOCUS10618</name>
</gene>
<dbReference type="InterPro" id="IPR008737">
    <property type="entry name" value="DUF1758"/>
</dbReference>
<dbReference type="InterPro" id="IPR005312">
    <property type="entry name" value="DUF1759"/>
</dbReference>
<accession>A0AAV0WFS9</accession>
<comment type="caution">
    <text evidence="3">The sequence shown here is derived from an EMBL/GenBank/DDBJ whole genome shotgun (WGS) entry which is preliminary data.</text>
</comment>
<dbReference type="PANTHER" id="PTHR47331">
    <property type="entry name" value="PHD-TYPE DOMAIN-CONTAINING PROTEIN"/>
    <property type="match status" value="1"/>
</dbReference>
<evidence type="ECO:0000259" key="2">
    <source>
        <dbReference type="Pfam" id="PF18701"/>
    </source>
</evidence>
<name>A0AAV0WFS9_9HEMI</name>
<dbReference type="EMBL" id="CARXXK010000002">
    <property type="protein sequence ID" value="CAI6354655.1"/>
    <property type="molecule type" value="Genomic_DNA"/>
</dbReference>
<evidence type="ECO:0000259" key="1">
    <source>
        <dbReference type="Pfam" id="PF05585"/>
    </source>
</evidence>
<dbReference type="InterPro" id="IPR040676">
    <property type="entry name" value="DUF5641"/>
</dbReference>
<dbReference type="PANTHER" id="PTHR47331:SF5">
    <property type="entry name" value="RIBONUCLEASE H"/>
    <property type="match status" value="1"/>
</dbReference>
<feature type="domain" description="DUF1758" evidence="1">
    <location>
        <begin position="462"/>
        <end position="598"/>
    </location>
</feature>
<dbReference type="AlphaFoldDB" id="A0AAV0WFS9"/>
<dbReference type="Pfam" id="PF03564">
    <property type="entry name" value="DUF1759"/>
    <property type="match status" value="1"/>
</dbReference>
<proteinExistence type="predicted"/>
<evidence type="ECO:0000313" key="3">
    <source>
        <dbReference type="EMBL" id="CAI6354655.1"/>
    </source>
</evidence>